<sequence>MSLHVTALLIFAFAALLRVGLLNAPGEFDEFYHLLAARGLMDSGVPRILDGEYWRGALFTRMVAGLFHLTGSEDLPVARVISVIAGSLIPVMVFLWISKVVGTGTAALATAFTLFWPQGILESQLARFYALHVLTFLLGAAAFYLLVAGGVSSRLIYAALTALGWTLAIHFQISAVIGVGAACLGGIFVLVMRQRINPAATLLLLSPLIVLGIIAAVALDAASVLARAWEFYRWTPVHSEHLRNYYAFYFQQFETWYGLMWFASLALVPLGLRANQTLAVYCATIFVLCFLAHSFGGMKSLRYMSYATPFLFVNWALGVRVLVGVLTRRFSPRTRNTILVLSGILVVVATLFVPRSLQLASGEGLPDRGDWRDGAEIVGEWLEEAPFIVTTRELHQIAYLGDYDVLFSESRRSELSPPEDFGVDPRTGRPVVGTEDNIMLVIRCVPDGLLVTSPDWWYDAGFNELLGRQMDAEGIVFDIREDDAITAIRWHRDDDTPAACETLPRALRTTPPEDVIP</sequence>
<keyword evidence="1" id="KW-0812">Transmembrane</keyword>
<name>A0A2T6B5G2_9RHOB</name>
<feature type="transmembrane region" description="Helical" evidence="1">
    <location>
        <begin position="246"/>
        <end position="271"/>
    </location>
</feature>
<dbReference type="AlphaFoldDB" id="A0A2T6B5G2"/>
<feature type="transmembrane region" description="Helical" evidence="1">
    <location>
        <begin position="77"/>
        <end position="97"/>
    </location>
</feature>
<keyword evidence="1" id="KW-0472">Membrane</keyword>
<comment type="caution">
    <text evidence="2">The sequence shown here is derived from an EMBL/GenBank/DDBJ whole genome shotgun (WGS) entry which is preliminary data.</text>
</comment>
<keyword evidence="2" id="KW-0808">Transferase</keyword>
<feature type="transmembrane region" description="Helical" evidence="1">
    <location>
        <begin position="303"/>
        <end position="326"/>
    </location>
</feature>
<feature type="transmembrane region" description="Helical" evidence="1">
    <location>
        <begin position="338"/>
        <end position="357"/>
    </location>
</feature>
<evidence type="ECO:0000313" key="2">
    <source>
        <dbReference type="EMBL" id="PTX51298.1"/>
    </source>
</evidence>
<feature type="transmembrane region" description="Helical" evidence="1">
    <location>
        <begin position="278"/>
        <end position="297"/>
    </location>
</feature>
<evidence type="ECO:0000313" key="3">
    <source>
        <dbReference type="Proteomes" id="UP000244069"/>
    </source>
</evidence>
<dbReference type="EMBL" id="QBKN01000003">
    <property type="protein sequence ID" value="PTX51298.1"/>
    <property type="molecule type" value="Genomic_DNA"/>
</dbReference>
<protein>
    <submittedName>
        <fullName evidence="2">4-amino-4-deoxy-L-arabinose transferase-like glycosyltransferase</fullName>
    </submittedName>
</protein>
<organism evidence="2 3">
    <name type="scientific">Allosediminivita pacifica</name>
    <dbReference type="NCBI Taxonomy" id="1267769"/>
    <lineage>
        <taxon>Bacteria</taxon>
        <taxon>Pseudomonadati</taxon>
        <taxon>Pseudomonadota</taxon>
        <taxon>Alphaproteobacteria</taxon>
        <taxon>Rhodobacterales</taxon>
        <taxon>Paracoccaceae</taxon>
        <taxon>Allosediminivita</taxon>
    </lineage>
</organism>
<gene>
    <name evidence="2" type="ORF">C8N44_10341</name>
</gene>
<keyword evidence="3" id="KW-1185">Reference proteome</keyword>
<feature type="transmembrane region" description="Helical" evidence="1">
    <location>
        <begin position="128"/>
        <end position="147"/>
    </location>
</feature>
<dbReference type="Proteomes" id="UP000244069">
    <property type="component" value="Unassembled WGS sequence"/>
</dbReference>
<dbReference type="GO" id="GO:0016740">
    <property type="term" value="F:transferase activity"/>
    <property type="evidence" value="ECO:0007669"/>
    <property type="project" value="UniProtKB-KW"/>
</dbReference>
<reference evidence="2 3" key="1">
    <citation type="submission" date="2018-04" db="EMBL/GenBank/DDBJ databases">
        <title>Genomic Encyclopedia of Archaeal and Bacterial Type Strains, Phase II (KMG-II): from individual species to whole genera.</title>
        <authorList>
            <person name="Goeker M."/>
        </authorList>
    </citation>
    <scope>NUCLEOTIDE SEQUENCE [LARGE SCALE GENOMIC DNA]</scope>
    <source>
        <strain evidence="2 3">DSM 29329</strain>
    </source>
</reference>
<feature type="transmembrane region" description="Helical" evidence="1">
    <location>
        <begin position="202"/>
        <end position="226"/>
    </location>
</feature>
<keyword evidence="1" id="KW-1133">Transmembrane helix</keyword>
<accession>A0A2T6B5G2</accession>
<feature type="transmembrane region" description="Helical" evidence="1">
    <location>
        <begin position="167"/>
        <end position="190"/>
    </location>
</feature>
<evidence type="ECO:0000256" key="1">
    <source>
        <dbReference type="SAM" id="Phobius"/>
    </source>
</evidence>
<proteinExistence type="predicted"/>